<keyword evidence="3" id="KW-1185">Reference proteome</keyword>
<protein>
    <submittedName>
        <fullName evidence="2">14123_t:CDS:1</fullName>
    </submittedName>
</protein>
<dbReference type="EMBL" id="CAJVPQ010008330">
    <property type="protein sequence ID" value="CAG8705802.1"/>
    <property type="molecule type" value="Genomic_DNA"/>
</dbReference>
<evidence type="ECO:0000313" key="3">
    <source>
        <dbReference type="Proteomes" id="UP000789570"/>
    </source>
</evidence>
<dbReference type="AlphaFoldDB" id="A0A9N9N6H0"/>
<feature type="non-terminal residue" evidence="2">
    <location>
        <position position="157"/>
    </location>
</feature>
<evidence type="ECO:0000256" key="1">
    <source>
        <dbReference type="SAM" id="MobiDB-lite"/>
    </source>
</evidence>
<evidence type="ECO:0000313" key="2">
    <source>
        <dbReference type="EMBL" id="CAG8705802.1"/>
    </source>
</evidence>
<organism evidence="2 3">
    <name type="scientific">Funneliformis caledonium</name>
    <dbReference type="NCBI Taxonomy" id="1117310"/>
    <lineage>
        <taxon>Eukaryota</taxon>
        <taxon>Fungi</taxon>
        <taxon>Fungi incertae sedis</taxon>
        <taxon>Mucoromycota</taxon>
        <taxon>Glomeromycotina</taxon>
        <taxon>Glomeromycetes</taxon>
        <taxon>Glomerales</taxon>
        <taxon>Glomeraceae</taxon>
        <taxon>Funneliformis</taxon>
    </lineage>
</organism>
<proteinExistence type="predicted"/>
<dbReference type="Proteomes" id="UP000789570">
    <property type="component" value="Unassembled WGS sequence"/>
</dbReference>
<gene>
    <name evidence="2" type="ORF">FCALED_LOCUS13694</name>
</gene>
<sequence>KKRLSTTRNKVSCDCKKCDGKIVDPRTRKKYEEERLQLESFCMHSNQLFEMEDSLIEKGSSYPIKEGSSSSNIDPYNENVEEVVPLTKYDLYISGENKKDHNINKRRRVDHYQKSNKEIIDQHEILSDYFSEEGSVDEEMTSEDDSYMPNEDDLIVP</sequence>
<comment type="caution">
    <text evidence="2">The sequence shown here is derived from an EMBL/GenBank/DDBJ whole genome shotgun (WGS) entry which is preliminary data.</text>
</comment>
<accession>A0A9N9N6H0</accession>
<name>A0A9N9N6H0_9GLOM</name>
<reference evidence="2" key="1">
    <citation type="submission" date="2021-06" db="EMBL/GenBank/DDBJ databases">
        <authorList>
            <person name="Kallberg Y."/>
            <person name="Tangrot J."/>
            <person name="Rosling A."/>
        </authorList>
    </citation>
    <scope>NUCLEOTIDE SEQUENCE</scope>
    <source>
        <strain evidence="2">UK204</strain>
    </source>
</reference>
<feature type="region of interest" description="Disordered" evidence="1">
    <location>
        <begin position="130"/>
        <end position="157"/>
    </location>
</feature>